<name>A0A507SUY2_9BACT</name>
<dbReference type="EMBL" id="SMDN01000003">
    <property type="protein sequence ID" value="TQC53994.1"/>
    <property type="molecule type" value="Genomic_DNA"/>
</dbReference>
<dbReference type="Proteomes" id="UP000320801">
    <property type="component" value="Unassembled WGS sequence"/>
</dbReference>
<evidence type="ECO:0000313" key="1">
    <source>
        <dbReference type="EMBL" id="TQC53994.1"/>
    </source>
</evidence>
<dbReference type="RefSeq" id="WP_141483723.1">
    <property type="nucleotide sequence ID" value="NZ_SMDN01000003.1"/>
</dbReference>
<sequence length="142" mass="16458">MNWKLLLAQHFNEVIDAKETVEDGMQILDITLSHSDLNHINDASIKINKFLDENANIERFDSIVIHSPGLNDDIDFASLPQFIGQDIEIFLQKNENGVNKYNALLLEDNDQSIKIKWNQKGNIRKIDVNKSNIIKIKRHFKF</sequence>
<dbReference type="OrthoDB" id="399086at2"/>
<evidence type="ECO:0000313" key="2">
    <source>
        <dbReference type="Proteomes" id="UP000320801"/>
    </source>
</evidence>
<keyword evidence="2" id="KW-1185">Reference proteome</keyword>
<dbReference type="AlphaFoldDB" id="A0A507SUY2"/>
<reference evidence="1 2" key="1">
    <citation type="submission" date="2019-03" db="EMBL/GenBank/DDBJ databases">
        <title>Characterization of a novel Mycoplasma cynos real-time PCR assay.</title>
        <authorList>
            <person name="Tallmadge R.L."/>
            <person name="Mitchell P.K."/>
            <person name="Goodman L."/>
        </authorList>
    </citation>
    <scope>NUCLEOTIDE SEQUENCE [LARGE SCALE GENOMIC DNA]</scope>
    <source>
        <strain evidence="1 2">1642</strain>
    </source>
</reference>
<proteinExistence type="predicted"/>
<protein>
    <submittedName>
        <fullName evidence="1">Ribosome assembly cofactor RimP</fullName>
    </submittedName>
</protein>
<comment type="caution">
    <text evidence="1">The sequence shown here is derived from an EMBL/GenBank/DDBJ whole genome shotgun (WGS) entry which is preliminary data.</text>
</comment>
<dbReference type="Gene3D" id="2.30.30.180">
    <property type="entry name" value="Ribosome maturation factor RimP, C-terminal domain"/>
    <property type="match status" value="1"/>
</dbReference>
<gene>
    <name evidence="1" type="ORF">E1I18_00855</name>
</gene>
<organism evidence="1 2">
    <name type="scientific">Mycoplasmopsis mucosicanis</name>
    <dbReference type="NCBI Taxonomy" id="458208"/>
    <lineage>
        <taxon>Bacteria</taxon>
        <taxon>Bacillati</taxon>
        <taxon>Mycoplasmatota</taxon>
        <taxon>Mycoplasmoidales</taxon>
        <taxon>Metamycoplasmataceae</taxon>
        <taxon>Mycoplasmopsis</taxon>
    </lineage>
</organism>
<accession>A0A507SUY2</accession>